<feature type="region of interest" description="Disordered" evidence="1">
    <location>
        <begin position="158"/>
        <end position="177"/>
    </location>
</feature>
<feature type="compositionally biased region" description="Basic and acidic residues" evidence="1">
    <location>
        <begin position="77"/>
        <end position="89"/>
    </location>
</feature>
<organism evidence="3 4">
    <name type="scientific">Epichloe festucae (strain Fl1)</name>
    <dbReference type="NCBI Taxonomy" id="877507"/>
    <lineage>
        <taxon>Eukaryota</taxon>
        <taxon>Fungi</taxon>
        <taxon>Dikarya</taxon>
        <taxon>Ascomycota</taxon>
        <taxon>Pezizomycotina</taxon>
        <taxon>Sordariomycetes</taxon>
        <taxon>Hypocreomycetidae</taxon>
        <taxon>Hypocreales</taxon>
        <taxon>Clavicipitaceae</taxon>
        <taxon>Epichloe</taxon>
    </lineage>
</organism>
<feature type="region of interest" description="Disordered" evidence="1">
    <location>
        <begin position="879"/>
        <end position="901"/>
    </location>
</feature>
<feature type="region of interest" description="Disordered" evidence="1">
    <location>
        <begin position="29"/>
        <end position="107"/>
    </location>
</feature>
<gene>
    <name evidence="3" type="ORF">C2857_007471</name>
</gene>
<dbReference type="PROSITE" id="PS50011">
    <property type="entry name" value="PROTEIN_KINASE_DOM"/>
    <property type="match status" value="1"/>
</dbReference>
<dbReference type="SUPFAM" id="SSF56112">
    <property type="entry name" value="Protein kinase-like (PK-like)"/>
    <property type="match status" value="1"/>
</dbReference>
<dbReference type="InterPro" id="IPR000719">
    <property type="entry name" value="Prot_kinase_dom"/>
</dbReference>
<dbReference type="PANTHER" id="PTHR23257">
    <property type="entry name" value="SERINE-THREONINE PROTEIN KINASE"/>
    <property type="match status" value="1"/>
</dbReference>
<dbReference type="Gene3D" id="1.10.510.10">
    <property type="entry name" value="Transferase(Phosphotransferase) domain 1"/>
    <property type="match status" value="1"/>
</dbReference>
<keyword evidence="4" id="KW-1185">Reference proteome</keyword>
<evidence type="ECO:0000313" key="4">
    <source>
        <dbReference type="Proteomes" id="UP000594364"/>
    </source>
</evidence>
<accession>A0A7S9PSW2</accession>
<dbReference type="InterPro" id="IPR050167">
    <property type="entry name" value="Ser_Thr_protein_kinase"/>
</dbReference>
<feature type="compositionally biased region" description="Basic and acidic residues" evidence="1">
    <location>
        <begin position="38"/>
        <end position="49"/>
    </location>
</feature>
<dbReference type="GO" id="GO:0007165">
    <property type="term" value="P:signal transduction"/>
    <property type="evidence" value="ECO:0007669"/>
    <property type="project" value="TreeGrafter"/>
</dbReference>
<dbReference type="GO" id="GO:0004672">
    <property type="term" value="F:protein kinase activity"/>
    <property type="evidence" value="ECO:0007669"/>
    <property type="project" value="InterPro"/>
</dbReference>
<dbReference type="GO" id="GO:0005524">
    <property type="term" value="F:ATP binding"/>
    <property type="evidence" value="ECO:0007669"/>
    <property type="project" value="InterPro"/>
</dbReference>
<dbReference type="InterPro" id="IPR011009">
    <property type="entry name" value="Kinase-like_dom_sf"/>
</dbReference>
<evidence type="ECO:0000313" key="3">
    <source>
        <dbReference type="EMBL" id="QPG94983.1"/>
    </source>
</evidence>
<dbReference type="OrthoDB" id="635774at2759"/>
<proteinExistence type="predicted"/>
<dbReference type="AlphaFoldDB" id="A0A7S9PSW2"/>
<feature type="region of interest" description="Disordered" evidence="1">
    <location>
        <begin position="564"/>
        <end position="598"/>
    </location>
</feature>
<reference evidence="3 4" key="1">
    <citation type="journal article" date="2018" name="PLoS Genet.">
        <title>Repeat elements organise 3D genome structure and mediate transcription in the filamentous fungus Epichloe festucae.</title>
        <authorList>
            <person name="Winter D.J."/>
            <person name="Ganley A.R.D."/>
            <person name="Young C.A."/>
            <person name="Liachko I."/>
            <person name="Schardl C.L."/>
            <person name="Dupont P.Y."/>
            <person name="Berry D."/>
            <person name="Ram A."/>
            <person name="Scott B."/>
            <person name="Cox M.P."/>
        </authorList>
    </citation>
    <scope>NUCLEOTIDE SEQUENCE [LARGE SCALE GENOMIC DNA]</scope>
    <source>
        <strain evidence="3 4">Fl1</strain>
    </source>
</reference>
<dbReference type="Proteomes" id="UP000594364">
    <property type="component" value="Chromosome 1"/>
</dbReference>
<evidence type="ECO:0000256" key="1">
    <source>
        <dbReference type="SAM" id="MobiDB-lite"/>
    </source>
</evidence>
<protein>
    <recommendedName>
        <fullName evidence="2">Protein kinase domain-containing protein</fullName>
    </recommendedName>
</protein>
<evidence type="ECO:0000259" key="2">
    <source>
        <dbReference type="PROSITE" id="PS50011"/>
    </source>
</evidence>
<sequence>MADLGGDFGAEPQLATGSWHLTLKNLAHATGGTNQLKPKPDQTIEERSGDGTTPTAPDSSAEKPARRVVTGLPRSQTFERKLSEQRMHLEPVSTTTEERRASSVGKRSFEMSNELGTTFADPSSGAACGHLSPSFDDHRSNSSHYLFSEHGNYHLSTHSMEPASFDSTSQYEDSPQTDAYSVPDTVSMTPSQHDAMIADELERRWILNLSMHFRDRSKREKFFVTYRKEDHLWRRVTISLDYRDAPPNSLEMDLLHTRYQRDKSAKIYEAIRESLPEIAFYDTVTNLKLQTTAGRLHVHVVEDGNEIINYPLVSQIRHLGCKRIREREIVFDSHMSGFVYKVHVDGQTLIKKEIPSPDTIEEFSYEVNALSSLSYSRHVVQLYGVVVDDHDEHVKGLLISYAEQGALIDIIYDNCKEQNLGIAWNKRQCWARQIVQGLADIHESGFVQGDFTLSNIVVNAAGDAKIIDINRRGCPVGWEPPESTALIEANHRINMYIGVKSDLYQLGMVLWGLAMLEDEPETHGRPLMLGPEINIPDWYRHMTEICLSTDPRMRLQASSLLHMFPPDSEGHTGPPLDVGHAHSLDGESACEPSTRQPYSFRTVEPSGVWPYLSKTYVDPSPDRYEPYYPMRGRSPPSPLPSHLDGREFRDKSFSSTSWAANKSVRPSYSDIADDDAAIPNENIGGTALRPETPLSLDKDDVDSAAYIPADVDLEDISPRRAATPSIERKRSLGDGLRMLSTPKLSRHDTAIIAPKHDAGQNTAPSRDDQLGTAAPVATGVISADAIEQQSFAAREPKTAESELDGGVSLQSEIDLSGLGITQLSAQCTAPDLQRADESKGKPSEKFMMLTQGMRTKQTRGNESRAYSACIEEISSAQVEKSTADSNNRLKMDSQPSESLGATGRFEATWRGQPFSRQRSLPLSLAGIGAGLQFDNDAKTKGGKKMDDEFKALARPATVQALMVTTGSQR</sequence>
<feature type="domain" description="Protein kinase" evidence="2">
    <location>
        <begin position="325"/>
        <end position="565"/>
    </location>
</feature>
<dbReference type="Pfam" id="PF00069">
    <property type="entry name" value="Pkinase"/>
    <property type="match status" value="1"/>
</dbReference>
<dbReference type="GO" id="GO:0005737">
    <property type="term" value="C:cytoplasm"/>
    <property type="evidence" value="ECO:0007669"/>
    <property type="project" value="TreeGrafter"/>
</dbReference>
<feature type="compositionally biased region" description="Polar residues" evidence="1">
    <location>
        <begin position="879"/>
        <end position="899"/>
    </location>
</feature>
<name>A0A7S9PSW2_EPIFF</name>
<dbReference type="EMBL" id="CP031385">
    <property type="protein sequence ID" value="QPG94983.1"/>
    <property type="molecule type" value="Genomic_DNA"/>
</dbReference>